<dbReference type="InterPro" id="IPR042842">
    <property type="entry name" value="CD226"/>
</dbReference>
<keyword evidence="5" id="KW-1185">Reference proteome</keyword>
<dbReference type="Pfam" id="PF25787">
    <property type="entry name" value="HTH_SB"/>
    <property type="match status" value="1"/>
</dbReference>
<dbReference type="PANTHER" id="PTHR47011:SF1">
    <property type="entry name" value="CD226 ANTIGEN"/>
    <property type="match status" value="1"/>
</dbReference>
<organism evidence="4 5">
    <name type="scientific">Hemibagrus guttatus</name>
    <dbReference type="NCBI Taxonomy" id="175788"/>
    <lineage>
        <taxon>Eukaryota</taxon>
        <taxon>Metazoa</taxon>
        <taxon>Chordata</taxon>
        <taxon>Craniata</taxon>
        <taxon>Vertebrata</taxon>
        <taxon>Euteleostomi</taxon>
        <taxon>Actinopterygii</taxon>
        <taxon>Neopterygii</taxon>
        <taxon>Teleostei</taxon>
        <taxon>Ostariophysi</taxon>
        <taxon>Siluriformes</taxon>
        <taxon>Bagridae</taxon>
        <taxon>Hemibagrus</taxon>
    </lineage>
</organism>
<name>A0AAE0R9C0_9TELE</name>
<dbReference type="InterPro" id="IPR002492">
    <property type="entry name" value="Transposase_Tc1-like"/>
</dbReference>
<feature type="compositionally biased region" description="Polar residues" evidence="1">
    <location>
        <begin position="450"/>
        <end position="461"/>
    </location>
</feature>
<dbReference type="Pfam" id="PF01498">
    <property type="entry name" value="HTH_Tnp_Tc3_2"/>
    <property type="match status" value="1"/>
</dbReference>
<dbReference type="Gene3D" id="1.10.10.10">
    <property type="entry name" value="Winged helix-like DNA-binding domain superfamily/Winged helix DNA-binding domain"/>
    <property type="match status" value="1"/>
</dbReference>
<dbReference type="Proteomes" id="UP001274896">
    <property type="component" value="Unassembled WGS sequence"/>
</dbReference>
<dbReference type="GO" id="GO:0009897">
    <property type="term" value="C:external side of plasma membrane"/>
    <property type="evidence" value="ECO:0007669"/>
    <property type="project" value="TreeGrafter"/>
</dbReference>
<evidence type="ECO:0000259" key="3">
    <source>
        <dbReference type="PROSITE" id="PS50835"/>
    </source>
</evidence>
<reference evidence="4" key="1">
    <citation type="submission" date="2023-06" db="EMBL/GenBank/DDBJ databases">
        <title>Male Hemibagrus guttatus genome.</title>
        <authorList>
            <person name="Bian C."/>
        </authorList>
    </citation>
    <scope>NUCLEOTIDE SEQUENCE</scope>
    <source>
        <strain evidence="4">Male_cb2023</strain>
        <tissue evidence="4">Muscle</tissue>
    </source>
</reference>
<evidence type="ECO:0000256" key="1">
    <source>
        <dbReference type="SAM" id="MobiDB-lite"/>
    </source>
</evidence>
<dbReference type="Gene3D" id="3.30.420.10">
    <property type="entry name" value="Ribonuclease H-like superfamily/Ribonuclease H"/>
    <property type="match status" value="1"/>
</dbReference>
<proteinExistence type="predicted"/>
<dbReference type="InterPro" id="IPR009057">
    <property type="entry name" value="Homeodomain-like_sf"/>
</dbReference>
<dbReference type="AlphaFoldDB" id="A0AAE0R9C0"/>
<feature type="region of interest" description="Disordered" evidence="1">
    <location>
        <begin position="440"/>
        <end position="461"/>
    </location>
</feature>
<accession>A0AAE0R9C0</accession>
<dbReference type="InterPro" id="IPR057667">
    <property type="entry name" value="HTH_SB"/>
</dbReference>
<keyword evidence="2" id="KW-0472">Membrane</keyword>
<dbReference type="GO" id="GO:0006313">
    <property type="term" value="P:DNA transposition"/>
    <property type="evidence" value="ECO:0007669"/>
    <property type="project" value="InterPro"/>
</dbReference>
<dbReference type="PANTHER" id="PTHR47011">
    <property type="entry name" value="CD226 ANTIGEN"/>
    <property type="match status" value="1"/>
</dbReference>
<keyword evidence="2" id="KW-0812">Transmembrane</keyword>
<comment type="caution">
    <text evidence="4">The sequence shown here is derived from an EMBL/GenBank/DDBJ whole genome shotgun (WGS) entry which is preliminary data.</text>
</comment>
<dbReference type="GO" id="GO:0003677">
    <property type="term" value="F:DNA binding"/>
    <property type="evidence" value="ECO:0007669"/>
    <property type="project" value="InterPro"/>
</dbReference>
<dbReference type="GO" id="GO:0002891">
    <property type="term" value="P:positive regulation of immunoglobulin mediated immune response"/>
    <property type="evidence" value="ECO:0007669"/>
    <property type="project" value="TreeGrafter"/>
</dbReference>
<dbReference type="GO" id="GO:0050839">
    <property type="term" value="F:cell adhesion molecule binding"/>
    <property type="evidence" value="ECO:0007669"/>
    <property type="project" value="TreeGrafter"/>
</dbReference>
<dbReference type="EMBL" id="JAUCMX010000005">
    <property type="protein sequence ID" value="KAK3546503.1"/>
    <property type="molecule type" value="Genomic_DNA"/>
</dbReference>
<gene>
    <name evidence="4" type="ORF">QTP70_026358</name>
</gene>
<evidence type="ECO:0000313" key="5">
    <source>
        <dbReference type="Proteomes" id="UP001274896"/>
    </source>
</evidence>
<feature type="transmembrane region" description="Helical" evidence="2">
    <location>
        <begin position="325"/>
        <end position="350"/>
    </location>
</feature>
<keyword evidence="2" id="KW-1133">Transmembrane helix</keyword>
<evidence type="ECO:0000256" key="2">
    <source>
        <dbReference type="SAM" id="Phobius"/>
    </source>
</evidence>
<dbReference type="SUPFAM" id="SSF46689">
    <property type="entry name" value="Homeodomain-like"/>
    <property type="match status" value="1"/>
</dbReference>
<dbReference type="GO" id="GO:0015074">
    <property type="term" value="P:DNA integration"/>
    <property type="evidence" value="ECO:0007669"/>
    <property type="project" value="InterPro"/>
</dbReference>
<dbReference type="Pfam" id="PF25456">
    <property type="entry name" value="Ig_PVRIG"/>
    <property type="match status" value="1"/>
</dbReference>
<protein>
    <recommendedName>
        <fullName evidence="3">Ig-like domain-containing protein</fullName>
    </recommendedName>
</protein>
<dbReference type="InterPro" id="IPR007110">
    <property type="entry name" value="Ig-like_dom"/>
</dbReference>
<sequence length="461" mass="51508">MAKTKELSKDTRNKIVDLHQAGKTESAIGKQLGVKKSTVGAIIRKWKTYKTTDNLPRSGAPRKISPRGVKMITRTVSKNPRSTRGDLVNDLQRAGTKVTKATISNTLHRQGLKSCSARRVPLLKPVHVRVRLKFAREHLDDPEEDWKNVIWSDETKIEIFGKNSTCRVWRRKNAELHPKNTIPTVKHGGISNNRISITHSQEGDNSIVTCVLAGNDSLTQVNWEMVQGSNHTKLGIFHPNKGTYIFPEHSSKVTIQGQETPLASSGLSLQKEALNESGLICCHFITFPSGSIKECTDISDAAISILTSAAEPHGAGRKQGLIGQFGALTVGCILSLLFLIITIYTCWWCFCRRQVLEIQHENRDQSTISEMYTEEAREVQHTPSPSGFDPTKLYAKIKEDLYYGRLWKSYQGKARVATQGCLAGSRQIYYRLGENPLLQREQEHKPKIPNATTRPSSNSSI</sequence>
<dbReference type="PROSITE" id="PS50835">
    <property type="entry name" value="IG_LIKE"/>
    <property type="match status" value="1"/>
</dbReference>
<dbReference type="InterPro" id="IPR036397">
    <property type="entry name" value="RNaseH_sf"/>
</dbReference>
<dbReference type="InterPro" id="IPR036388">
    <property type="entry name" value="WH-like_DNA-bd_sf"/>
</dbReference>
<dbReference type="GO" id="GO:0002729">
    <property type="term" value="P:positive regulation of natural killer cell cytokine production"/>
    <property type="evidence" value="ECO:0007669"/>
    <property type="project" value="InterPro"/>
</dbReference>
<dbReference type="InterPro" id="IPR057367">
    <property type="entry name" value="Ig_PVRIG"/>
</dbReference>
<evidence type="ECO:0000313" key="4">
    <source>
        <dbReference type="EMBL" id="KAK3546503.1"/>
    </source>
</evidence>
<feature type="domain" description="Ig-like" evidence="3">
    <location>
        <begin position="178"/>
        <end position="299"/>
    </location>
</feature>